<dbReference type="PANTHER" id="PTHR12675:SF12">
    <property type="entry name" value="PROTEIN MUSCLEBLIND"/>
    <property type="match status" value="1"/>
</dbReference>
<feature type="domain" description="C3H1-type" evidence="10">
    <location>
        <begin position="196"/>
        <end position="224"/>
    </location>
</feature>
<dbReference type="GO" id="GO:0005654">
    <property type="term" value="C:nucleoplasm"/>
    <property type="evidence" value="ECO:0007669"/>
    <property type="project" value="TreeGrafter"/>
</dbReference>
<reference evidence="11 12" key="1">
    <citation type="journal article" date="2016" name="Nat. Commun.">
        <title>Extremotolerant tardigrade genome and improved radiotolerance of human cultured cells by tardigrade-unique protein.</title>
        <authorList>
            <person name="Hashimoto T."/>
            <person name="Horikawa D.D."/>
            <person name="Saito Y."/>
            <person name="Kuwahara H."/>
            <person name="Kozuka-Hata H."/>
            <person name="Shin-I T."/>
            <person name="Minakuchi Y."/>
            <person name="Ohishi K."/>
            <person name="Motoyama A."/>
            <person name="Aizu T."/>
            <person name="Enomoto A."/>
            <person name="Kondo K."/>
            <person name="Tanaka S."/>
            <person name="Hara Y."/>
            <person name="Koshikawa S."/>
            <person name="Sagara H."/>
            <person name="Miura T."/>
            <person name="Yokobori S."/>
            <person name="Miyagawa K."/>
            <person name="Suzuki Y."/>
            <person name="Kubo T."/>
            <person name="Oyama M."/>
            <person name="Kohara Y."/>
            <person name="Fujiyama A."/>
            <person name="Arakawa K."/>
            <person name="Katayama T."/>
            <person name="Toyoda A."/>
            <person name="Kunieda T."/>
        </authorList>
    </citation>
    <scope>NUCLEOTIDE SEQUENCE [LARGE SCALE GENOMIC DNA]</scope>
    <source>
        <strain evidence="11 12">YOKOZUNA-1</strain>
    </source>
</reference>
<evidence type="ECO:0000256" key="7">
    <source>
        <dbReference type="ARBA" id="ARBA00038226"/>
    </source>
</evidence>
<dbReference type="PANTHER" id="PTHR12675">
    <property type="entry name" value="MUSCLEBLIND-LIKE PROTEIN"/>
    <property type="match status" value="1"/>
</dbReference>
<comment type="similarity">
    <text evidence="7">Belongs to the muscleblind family.</text>
</comment>
<proteinExistence type="inferred from homology"/>
<feature type="domain" description="C3H1-type" evidence="10">
    <location>
        <begin position="49"/>
        <end position="77"/>
    </location>
</feature>
<dbReference type="AlphaFoldDB" id="A0A1D1UEK5"/>
<sequence>MANVNIPTHMKDSRWLQLEVCREAQRNKCTRSDEECKFAHPPPHVEIQNGRVTACYDSIKSRCTRDNPPCKFYHPPQHLKDQLLINGRNHLAMKNIMVQQMQMQHQQQQPVQLQAQLQMQQMPLLNAYYPTTGMVSSPYLSSGSSYMSSSSPGPSGSSHSLAESSSSLGMMSPMGSANLLHQQHGGGGSGGGKGRMDRLEVCREFSRGTCRRSEQECRYAHPSEHVQVTDNMVIVCMDSLKGKCGRETCRYFHPPAHLMQQLKSRQSVNTSVFHGLAPSVKRQTMSPSALSGPSLALLQQQHQHHQQSLVQQAMYGQLLSSFQQNLSMQQAHQSQQHAAYATYNPHSLSGQHGMSQSPPVHLGDPNQPNVPGAGHQQEEPEDSNDPSSSQ</sequence>
<dbReference type="SMART" id="SM00356">
    <property type="entry name" value="ZnF_C3H1"/>
    <property type="match status" value="4"/>
</dbReference>
<evidence type="ECO:0000256" key="4">
    <source>
        <dbReference type="ARBA" id="ARBA00022771"/>
    </source>
</evidence>
<keyword evidence="6" id="KW-0539">Nucleus</keyword>
<feature type="region of interest" description="Disordered" evidence="9">
    <location>
        <begin position="345"/>
        <end position="390"/>
    </location>
</feature>
<dbReference type="GO" id="GO:0005737">
    <property type="term" value="C:cytoplasm"/>
    <property type="evidence" value="ECO:0007669"/>
    <property type="project" value="TreeGrafter"/>
</dbReference>
<dbReference type="Pfam" id="PF22628">
    <property type="entry name" value="zf-CCCH_10"/>
    <property type="match status" value="3"/>
</dbReference>
<keyword evidence="4 8" id="KW-0863">Zinc-finger</keyword>
<evidence type="ECO:0000313" key="12">
    <source>
        <dbReference type="Proteomes" id="UP000186922"/>
    </source>
</evidence>
<organism evidence="11 12">
    <name type="scientific">Ramazzottius varieornatus</name>
    <name type="common">Water bear</name>
    <name type="synonym">Tardigrade</name>
    <dbReference type="NCBI Taxonomy" id="947166"/>
    <lineage>
        <taxon>Eukaryota</taxon>
        <taxon>Metazoa</taxon>
        <taxon>Ecdysozoa</taxon>
        <taxon>Tardigrada</taxon>
        <taxon>Eutardigrada</taxon>
        <taxon>Parachela</taxon>
        <taxon>Hypsibioidea</taxon>
        <taxon>Ramazzottiidae</taxon>
        <taxon>Ramazzottius</taxon>
    </lineage>
</organism>
<dbReference type="GO" id="GO:0003723">
    <property type="term" value="F:RNA binding"/>
    <property type="evidence" value="ECO:0007669"/>
    <property type="project" value="TreeGrafter"/>
</dbReference>
<evidence type="ECO:0000256" key="6">
    <source>
        <dbReference type="ARBA" id="ARBA00023242"/>
    </source>
</evidence>
<gene>
    <name evidence="11" type="primary">RvY_00950</name>
    <name evidence="11" type="synonym">RvY_00950.2</name>
    <name evidence="11" type="ORF">RvY_00950-2</name>
</gene>
<evidence type="ECO:0000256" key="5">
    <source>
        <dbReference type="ARBA" id="ARBA00022833"/>
    </source>
</evidence>
<protein>
    <recommendedName>
        <fullName evidence="10">C3H1-type domain-containing protein</fullName>
    </recommendedName>
</protein>
<feature type="zinc finger region" description="C3H1-type" evidence="8">
    <location>
        <begin position="196"/>
        <end position="224"/>
    </location>
</feature>
<dbReference type="EMBL" id="BDGG01000001">
    <property type="protein sequence ID" value="GAU88209.1"/>
    <property type="molecule type" value="Genomic_DNA"/>
</dbReference>
<name>A0A1D1UEK5_RAMVA</name>
<dbReference type="STRING" id="947166.A0A1D1UEK5"/>
<comment type="subcellular location">
    <subcellularLocation>
        <location evidence="1">Nucleus</location>
    </subcellularLocation>
</comment>
<accession>A0A1D1UEK5</accession>
<dbReference type="Gene3D" id="3.30.1370.210">
    <property type="match status" value="2"/>
</dbReference>
<evidence type="ECO:0000256" key="9">
    <source>
        <dbReference type="SAM" id="MobiDB-lite"/>
    </source>
</evidence>
<feature type="compositionally biased region" description="Gly residues" evidence="9">
    <location>
        <begin position="184"/>
        <end position="193"/>
    </location>
</feature>
<evidence type="ECO:0000313" key="11">
    <source>
        <dbReference type="EMBL" id="GAU88209.1"/>
    </source>
</evidence>
<feature type="region of interest" description="Disordered" evidence="9">
    <location>
        <begin position="140"/>
        <end position="195"/>
    </location>
</feature>
<dbReference type="PROSITE" id="PS50103">
    <property type="entry name" value="ZF_C3H1"/>
    <property type="match status" value="3"/>
</dbReference>
<keyword evidence="2 8" id="KW-0479">Metal-binding</keyword>
<feature type="compositionally biased region" description="Polar residues" evidence="9">
    <location>
        <begin position="345"/>
        <end position="358"/>
    </location>
</feature>
<keyword evidence="5 8" id="KW-0862">Zinc</keyword>
<feature type="compositionally biased region" description="Low complexity" evidence="9">
    <location>
        <begin position="140"/>
        <end position="177"/>
    </location>
</feature>
<evidence type="ECO:0000256" key="2">
    <source>
        <dbReference type="ARBA" id="ARBA00022723"/>
    </source>
</evidence>
<evidence type="ECO:0000256" key="8">
    <source>
        <dbReference type="PROSITE-ProRule" id="PRU00723"/>
    </source>
</evidence>
<evidence type="ECO:0000256" key="1">
    <source>
        <dbReference type="ARBA" id="ARBA00004123"/>
    </source>
</evidence>
<feature type="zinc finger region" description="C3H1-type" evidence="8">
    <location>
        <begin position="49"/>
        <end position="77"/>
    </location>
</feature>
<comment type="caution">
    <text evidence="11">The sequence shown here is derived from an EMBL/GenBank/DDBJ whole genome shotgun (WGS) entry which is preliminary data.</text>
</comment>
<dbReference type="GO" id="GO:0008270">
    <property type="term" value="F:zinc ion binding"/>
    <property type="evidence" value="ECO:0007669"/>
    <property type="project" value="UniProtKB-KW"/>
</dbReference>
<dbReference type="Proteomes" id="UP000186922">
    <property type="component" value="Unassembled WGS sequence"/>
</dbReference>
<keyword evidence="3" id="KW-0677">Repeat</keyword>
<dbReference type="InterPro" id="IPR054429">
    <property type="entry name" value="Znf-CCCH_Muscleblind-like"/>
</dbReference>
<feature type="zinc finger region" description="C3H1-type" evidence="8">
    <location>
        <begin position="15"/>
        <end position="43"/>
    </location>
</feature>
<keyword evidence="12" id="KW-1185">Reference proteome</keyword>
<feature type="domain" description="C3H1-type" evidence="10">
    <location>
        <begin position="15"/>
        <end position="43"/>
    </location>
</feature>
<dbReference type="GO" id="GO:0043484">
    <property type="term" value="P:regulation of RNA splicing"/>
    <property type="evidence" value="ECO:0007669"/>
    <property type="project" value="TreeGrafter"/>
</dbReference>
<evidence type="ECO:0000256" key="3">
    <source>
        <dbReference type="ARBA" id="ARBA00022737"/>
    </source>
</evidence>
<evidence type="ECO:0000259" key="10">
    <source>
        <dbReference type="PROSITE" id="PS50103"/>
    </source>
</evidence>
<dbReference type="FunFam" id="3.30.1370.210:FF:000005">
    <property type="entry name" value="Muscleblind, isoform M"/>
    <property type="match status" value="1"/>
</dbReference>
<dbReference type="InterPro" id="IPR000571">
    <property type="entry name" value="Znf_CCCH"/>
</dbReference>